<dbReference type="Proteomes" id="UP000002729">
    <property type="component" value="Unassembled WGS sequence"/>
</dbReference>
<protein>
    <submittedName>
        <fullName evidence="2">Uncharacterized protein</fullName>
    </submittedName>
</protein>
<dbReference type="RefSeq" id="XP_009032613.1">
    <property type="nucleotide sequence ID" value="XM_009034365.1"/>
</dbReference>
<feature type="transmembrane region" description="Helical" evidence="1">
    <location>
        <begin position="75"/>
        <end position="101"/>
    </location>
</feature>
<keyword evidence="1" id="KW-1133">Transmembrane helix</keyword>
<sequence length="234" mass="24644">MVAAVLAAAPSLSADSSVVAAVPELRDYTGAASALFGTYRVPGALFAGASAGAAFAMPLDDVADTFKLALCKRAYAFLMVSSLTMQMQVVLISTVAIGALANRFDEEPSLGAFLRRNFELEYVATRLNFYVGLTSFLVALGVRAWISIACPVVARAALLVSFSGALLGLAFDDNTHPQNDIAVHQLPWRYAQLLARKATSSPAYAAAAAASLLSMGYVAWAIPHVAAYARATFR</sequence>
<evidence type="ECO:0000313" key="3">
    <source>
        <dbReference type="Proteomes" id="UP000002729"/>
    </source>
</evidence>
<accession>F0XW97</accession>
<dbReference type="AlphaFoldDB" id="F0XW97"/>
<gene>
    <name evidence="2" type="ORF">AURANDRAFT_60766</name>
</gene>
<evidence type="ECO:0000313" key="2">
    <source>
        <dbReference type="EMBL" id="EGB13003.1"/>
    </source>
</evidence>
<dbReference type="OrthoDB" id="205150at2759"/>
<dbReference type="EMBL" id="GL833120">
    <property type="protein sequence ID" value="EGB13003.1"/>
    <property type="molecule type" value="Genomic_DNA"/>
</dbReference>
<organism evidence="3">
    <name type="scientific">Aureococcus anophagefferens</name>
    <name type="common">Harmful bloom alga</name>
    <dbReference type="NCBI Taxonomy" id="44056"/>
    <lineage>
        <taxon>Eukaryota</taxon>
        <taxon>Sar</taxon>
        <taxon>Stramenopiles</taxon>
        <taxon>Ochrophyta</taxon>
        <taxon>Pelagophyceae</taxon>
        <taxon>Pelagomonadales</taxon>
        <taxon>Pelagomonadaceae</taxon>
        <taxon>Aureococcus</taxon>
    </lineage>
</organism>
<dbReference type="InParanoid" id="F0XW97"/>
<feature type="transmembrane region" description="Helical" evidence="1">
    <location>
        <begin position="127"/>
        <end position="146"/>
    </location>
</feature>
<keyword evidence="1" id="KW-0812">Transmembrane</keyword>
<evidence type="ECO:0000256" key="1">
    <source>
        <dbReference type="SAM" id="Phobius"/>
    </source>
</evidence>
<reference evidence="2 3" key="1">
    <citation type="journal article" date="2011" name="Proc. Natl. Acad. Sci. U.S.A.">
        <title>Niche of harmful alga Aureococcus anophagefferens revealed through ecogenomics.</title>
        <authorList>
            <person name="Gobler C.J."/>
            <person name="Berry D.L."/>
            <person name="Dyhrman S.T."/>
            <person name="Wilhelm S.W."/>
            <person name="Salamov A."/>
            <person name="Lobanov A.V."/>
            <person name="Zhang Y."/>
            <person name="Collier J.L."/>
            <person name="Wurch L.L."/>
            <person name="Kustka A.B."/>
            <person name="Dill B.D."/>
            <person name="Shah M."/>
            <person name="VerBerkmoes N.C."/>
            <person name="Kuo A."/>
            <person name="Terry A."/>
            <person name="Pangilinan J."/>
            <person name="Lindquist E.A."/>
            <person name="Lucas S."/>
            <person name="Paulsen I.T."/>
            <person name="Hattenrath-Lehmann T.K."/>
            <person name="Talmage S.C."/>
            <person name="Walker E.A."/>
            <person name="Koch F."/>
            <person name="Burson A.M."/>
            <person name="Marcoval M.A."/>
            <person name="Tang Y.Z."/>
            <person name="Lecleir G.R."/>
            <person name="Coyne K.J."/>
            <person name="Berg G.M."/>
            <person name="Bertrand E.M."/>
            <person name="Saito M.A."/>
            <person name="Gladyshev V.N."/>
            <person name="Grigoriev I.V."/>
        </authorList>
    </citation>
    <scope>NUCLEOTIDE SEQUENCE [LARGE SCALE GENOMIC DNA]</scope>
    <source>
        <strain evidence="3">CCMP 1984</strain>
    </source>
</reference>
<proteinExistence type="predicted"/>
<keyword evidence="1" id="KW-0472">Membrane</keyword>
<dbReference type="KEGG" id="aaf:AURANDRAFT_60766"/>
<feature type="transmembrane region" description="Helical" evidence="1">
    <location>
        <begin position="203"/>
        <end position="229"/>
    </location>
</feature>
<feature type="transmembrane region" description="Helical" evidence="1">
    <location>
        <begin position="153"/>
        <end position="171"/>
    </location>
</feature>
<keyword evidence="3" id="KW-1185">Reference proteome</keyword>
<dbReference type="OMA" id="GHAHEPR"/>
<dbReference type="GeneID" id="20223152"/>
<name>F0XW97_AURAN</name>